<gene>
    <name evidence="1" type="ORF">BJ554DRAFT_518</name>
</gene>
<sequence>MALPRDCAGAAFTPAECEFVAGDQRVHITPTHRLPELHFIAVRFSFRRSAGPPCSPLPAPAGTPAAVRCGKTALSFRLGASRKKRFRRRLGEGRCLPEATVKRAGGGGAAAAARRSSAWRTWRRRQTERADRAFAVPGIVRAVSAAHPRGSPAVARRGPEEGAKVRCAAARVAGRRWVADSPSFFCFAPSAAAGFAPSARESLLVRPGNLTRPTRRFSEIRAKATWNRNCSKRTRRMPSASCLSTFWRPPSCCLRCE</sequence>
<keyword evidence="2" id="KW-1185">Reference proteome</keyword>
<accession>A0A8H7ZU94</accession>
<reference evidence="1 2" key="1">
    <citation type="journal article" name="Sci. Rep.">
        <title>Genome-scale phylogenetic analyses confirm Olpidium as the closest living zoosporic fungus to the non-flagellated, terrestrial fungi.</title>
        <authorList>
            <person name="Chang Y."/>
            <person name="Rochon D."/>
            <person name="Sekimoto S."/>
            <person name="Wang Y."/>
            <person name="Chovatia M."/>
            <person name="Sandor L."/>
            <person name="Salamov A."/>
            <person name="Grigoriev I.V."/>
            <person name="Stajich J.E."/>
            <person name="Spatafora J.W."/>
        </authorList>
    </citation>
    <scope>NUCLEOTIDE SEQUENCE [LARGE SCALE GENOMIC DNA]</scope>
    <source>
        <strain evidence="1">S191</strain>
    </source>
</reference>
<dbReference type="Proteomes" id="UP000673691">
    <property type="component" value="Unassembled WGS sequence"/>
</dbReference>
<evidence type="ECO:0000313" key="1">
    <source>
        <dbReference type="EMBL" id="KAG5459123.1"/>
    </source>
</evidence>
<evidence type="ECO:0000313" key="2">
    <source>
        <dbReference type="Proteomes" id="UP000673691"/>
    </source>
</evidence>
<dbReference type="AlphaFoldDB" id="A0A8H7ZU94"/>
<comment type="caution">
    <text evidence="1">The sequence shown here is derived from an EMBL/GenBank/DDBJ whole genome shotgun (WGS) entry which is preliminary data.</text>
</comment>
<name>A0A8H7ZU94_9FUNG</name>
<proteinExistence type="predicted"/>
<protein>
    <submittedName>
        <fullName evidence="1">Uncharacterized protein</fullName>
    </submittedName>
</protein>
<organism evidence="1 2">
    <name type="scientific">Olpidium bornovanus</name>
    <dbReference type="NCBI Taxonomy" id="278681"/>
    <lineage>
        <taxon>Eukaryota</taxon>
        <taxon>Fungi</taxon>
        <taxon>Fungi incertae sedis</taxon>
        <taxon>Olpidiomycota</taxon>
        <taxon>Olpidiomycotina</taxon>
        <taxon>Olpidiomycetes</taxon>
        <taxon>Olpidiales</taxon>
        <taxon>Olpidiaceae</taxon>
        <taxon>Olpidium</taxon>
    </lineage>
</organism>
<dbReference type="EMBL" id="JAEFCI010007340">
    <property type="protein sequence ID" value="KAG5459123.1"/>
    <property type="molecule type" value="Genomic_DNA"/>
</dbReference>